<organism evidence="2 3">
    <name type="scientific">Zancudomyces culisetae</name>
    <name type="common">Gut fungus</name>
    <name type="synonym">Smittium culisetae</name>
    <dbReference type="NCBI Taxonomy" id="1213189"/>
    <lineage>
        <taxon>Eukaryota</taxon>
        <taxon>Fungi</taxon>
        <taxon>Fungi incertae sedis</taxon>
        <taxon>Zoopagomycota</taxon>
        <taxon>Kickxellomycotina</taxon>
        <taxon>Harpellomycetes</taxon>
        <taxon>Harpellales</taxon>
        <taxon>Legeriomycetaceae</taxon>
        <taxon>Zancudomyces</taxon>
    </lineage>
</organism>
<gene>
    <name evidence="2" type="ORF">AX774_g8174</name>
</gene>
<comment type="caution">
    <text evidence="2">The sequence shown here is derived from an EMBL/GenBank/DDBJ whole genome shotgun (WGS) entry which is preliminary data.</text>
</comment>
<dbReference type="Proteomes" id="UP000188320">
    <property type="component" value="Unassembled WGS sequence"/>
</dbReference>
<name>A0A1R1PBW0_ZANCU</name>
<reference evidence="3" key="1">
    <citation type="submission" date="2017-01" db="EMBL/GenBank/DDBJ databases">
        <authorList>
            <person name="Wang Y."/>
            <person name="White M."/>
            <person name="Kvist S."/>
            <person name="Moncalvo J.-M."/>
        </authorList>
    </citation>
    <scope>NUCLEOTIDE SEQUENCE [LARGE SCALE GENOMIC DNA]</scope>
    <source>
        <strain evidence="3">COL-18-3</strain>
    </source>
</reference>
<proteinExistence type="predicted"/>
<sequence length="130" mass="13737">MPLLGPPSSRVSCILVLASHIGLVAVTVTTPDVIADIKWIRALSFRFPAPSPRYSPFTPSVVTICFNILNVEDLNTTDVADAAGAADTAVAATTPLAPGAATCILNVDDYLCRILFLMALSILLCLIYFA</sequence>
<accession>A0A1R1PBW0</accession>
<evidence type="ECO:0000256" key="1">
    <source>
        <dbReference type="SAM" id="Phobius"/>
    </source>
</evidence>
<feature type="transmembrane region" description="Helical" evidence="1">
    <location>
        <begin position="110"/>
        <end position="129"/>
    </location>
</feature>
<protein>
    <submittedName>
        <fullName evidence="2">Uncharacterized protein</fullName>
    </submittedName>
</protein>
<dbReference type="EMBL" id="LSSK01001925">
    <property type="protein sequence ID" value="OMH78440.1"/>
    <property type="molecule type" value="Genomic_DNA"/>
</dbReference>
<evidence type="ECO:0000313" key="2">
    <source>
        <dbReference type="EMBL" id="OMH78440.1"/>
    </source>
</evidence>
<keyword evidence="1" id="KW-0812">Transmembrane</keyword>
<evidence type="ECO:0000313" key="3">
    <source>
        <dbReference type="Proteomes" id="UP000188320"/>
    </source>
</evidence>
<dbReference type="AlphaFoldDB" id="A0A1R1PBW0"/>
<keyword evidence="1" id="KW-1133">Transmembrane helix</keyword>
<keyword evidence="3" id="KW-1185">Reference proteome</keyword>
<keyword evidence="1" id="KW-0472">Membrane</keyword>